<reference evidence="3" key="2">
    <citation type="journal article" date="2023" name="IMA Fungus">
        <title>Comparative genomic study of the Penicillium genus elucidates a diverse pangenome and 15 lateral gene transfer events.</title>
        <authorList>
            <person name="Petersen C."/>
            <person name="Sorensen T."/>
            <person name="Nielsen M.R."/>
            <person name="Sondergaard T.E."/>
            <person name="Sorensen J.L."/>
            <person name="Fitzpatrick D.A."/>
            <person name="Frisvad J.C."/>
            <person name="Nielsen K.L."/>
        </authorList>
    </citation>
    <scope>NUCLEOTIDE SEQUENCE</scope>
    <source>
        <strain evidence="3">IBT 20477</strain>
    </source>
</reference>
<keyword evidence="4" id="KW-1185">Reference proteome</keyword>
<keyword evidence="1" id="KW-0521">NADP</keyword>
<evidence type="ECO:0000256" key="2">
    <source>
        <dbReference type="ARBA" id="ARBA00023002"/>
    </source>
</evidence>
<evidence type="ECO:0000313" key="4">
    <source>
        <dbReference type="Proteomes" id="UP001150942"/>
    </source>
</evidence>
<proteinExistence type="predicted"/>
<evidence type="ECO:0008006" key="5">
    <source>
        <dbReference type="Google" id="ProtNLM"/>
    </source>
</evidence>
<dbReference type="AlphaFoldDB" id="A0A9W9ME70"/>
<dbReference type="GO" id="GO:0016491">
    <property type="term" value="F:oxidoreductase activity"/>
    <property type="evidence" value="ECO:0007669"/>
    <property type="project" value="UniProtKB-KW"/>
</dbReference>
<organism evidence="3 4">
    <name type="scientific">Penicillium cf. viridicatum</name>
    <dbReference type="NCBI Taxonomy" id="2972119"/>
    <lineage>
        <taxon>Eukaryota</taxon>
        <taxon>Fungi</taxon>
        <taxon>Dikarya</taxon>
        <taxon>Ascomycota</taxon>
        <taxon>Pezizomycotina</taxon>
        <taxon>Eurotiomycetes</taxon>
        <taxon>Eurotiomycetidae</taxon>
        <taxon>Eurotiales</taxon>
        <taxon>Aspergillaceae</taxon>
        <taxon>Penicillium</taxon>
    </lineage>
</organism>
<dbReference type="InterPro" id="IPR036291">
    <property type="entry name" value="NAD(P)-bd_dom_sf"/>
</dbReference>
<name>A0A9W9ME70_9EURO</name>
<dbReference type="Gene3D" id="3.40.50.720">
    <property type="entry name" value="NAD(P)-binding Rossmann-like Domain"/>
    <property type="match status" value="1"/>
</dbReference>
<dbReference type="EMBL" id="JAPQKQ010000005">
    <property type="protein sequence ID" value="KAJ5196957.1"/>
    <property type="molecule type" value="Genomic_DNA"/>
</dbReference>
<accession>A0A9W9ME70</accession>
<sequence length="303" mass="32944">MAIRNVAWFGTGNIGRAALDAVAACGRFKITLLARRDLEFTPPPNLIDALRGNDAVVVFTKFAPGSTPDKIQIPLIDAAIEAGVKLFVPSEWAPDTAGGNGATETCIGPATMGPNGVLGPKRATHNYLFGRATEGLISYALVYPGIIIEAVFKTGMLQFDFEKRVARLPDGGIHSFSTTSLRTLGKAIIGLLSEYPKTKNRLLYIADGITTQLDILKVAEEVTQQRWDKVSFPITETKIAAQGRIDEGTFGFREFGEVLTVPFFSGMTIWKELDNSLLKLAESETVHPEEEARRVVTKITKCA</sequence>
<protein>
    <recommendedName>
        <fullName evidence="5">NmrA-like domain-containing protein</fullName>
    </recommendedName>
</protein>
<dbReference type="PANTHER" id="PTHR47706:SF1">
    <property type="entry name" value="CIPA-LIKE, PUTATIVE (AFU_ORTHOLOGUE AFUA_1G12460)-RELATED"/>
    <property type="match status" value="1"/>
</dbReference>
<dbReference type="InterPro" id="IPR051609">
    <property type="entry name" value="NmrA/Isoflavone_reductase-like"/>
</dbReference>
<keyword evidence="2" id="KW-0560">Oxidoreductase</keyword>
<dbReference type="SUPFAM" id="SSF51735">
    <property type="entry name" value="NAD(P)-binding Rossmann-fold domains"/>
    <property type="match status" value="1"/>
</dbReference>
<comment type="caution">
    <text evidence="3">The sequence shown here is derived from an EMBL/GenBank/DDBJ whole genome shotgun (WGS) entry which is preliminary data.</text>
</comment>
<evidence type="ECO:0000313" key="3">
    <source>
        <dbReference type="EMBL" id="KAJ5196957.1"/>
    </source>
</evidence>
<dbReference type="OrthoDB" id="9974981at2759"/>
<gene>
    <name evidence="3" type="ORF">N7449_007436</name>
</gene>
<evidence type="ECO:0000256" key="1">
    <source>
        <dbReference type="ARBA" id="ARBA00022857"/>
    </source>
</evidence>
<reference evidence="3" key="1">
    <citation type="submission" date="2022-11" db="EMBL/GenBank/DDBJ databases">
        <authorList>
            <person name="Petersen C."/>
        </authorList>
    </citation>
    <scope>NUCLEOTIDE SEQUENCE</scope>
    <source>
        <strain evidence="3">IBT 20477</strain>
    </source>
</reference>
<dbReference type="Proteomes" id="UP001150942">
    <property type="component" value="Unassembled WGS sequence"/>
</dbReference>
<dbReference type="PANTHER" id="PTHR47706">
    <property type="entry name" value="NMRA-LIKE FAMILY PROTEIN"/>
    <property type="match status" value="1"/>
</dbReference>